<sequence length="212" mass="23664">NNSQEGINSLQHVLNMAPLNSMPYNCPLGDISSSRSKGEGKTGAIGKFRPAKIFFPCHSPREDWETLTAASAMIAPVLRLMALGESDDSYFRVNLLGVSRDEKNFSWDIKPDGKILIPGVTTIGKKIVCTKAQTSRIFPPPGPFFISFQLPGPVEHIQLTSLYIHGVIEWLVSKIMLKKTQLGEWIFLLSMMSQGRDGDLDLFYDQEKKTFD</sequence>
<feature type="non-terminal residue" evidence="1">
    <location>
        <position position="1"/>
    </location>
</feature>
<gene>
    <name evidence="1" type="ORF">CFOL_v3_01371</name>
</gene>
<dbReference type="InParanoid" id="A0A1Q3AQA3"/>
<dbReference type="EMBL" id="BDDD01000043">
    <property type="protein sequence ID" value="GAV57835.1"/>
    <property type="molecule type" value="Genomic_DNA"/>
</dbReference>
<dbReference type="InterPro" id="IPR039321">
    <property type="entry name" value="IDM2/3-like"/>
</dbReference>
<dbReference type="AlphaFoldDB" id="A0A1Q3AQA3"/>
<reference evidence="2" key="1">
    <citation type="submission" date="2016-04" db="EMBL/GenBank/DDBJ databases">
        <title>Cephalotus genome sequencing.</title>
        <authorList>
            <person name="Fukushima K."/>
            <person name="Hasebe M."/>
            <person name="Fang X."/>
        </authorList>
    </citation>
    <scope>NUCLEOTIDE SEQUENCE [LARGE SCALE GENOMIC DNA]</scope>
    <source>
        <strain evidence="2">cv. St1</strain>
    </source>
</reference>
<keyword evidence="2" id="KW-1185">Reference proteome</keyword>
<comment type="caution">
    <text evidence="1">The sequence shown here is derived from an EMBL/GenBank/DDBJ whole genome shotgun (WGS) entry which is preliminary data.</text>
</comment>
<dbReference type="GO" id="GO:0005634">
    <property type="term" value="C:nucleus"/>
    <property type="evidence" value="ECO:0007669"/>
    <property type="project" value="TreeGrafter"/>
</dbReference>
<dbReference type="PANTHER" id="PTHR34661:SF8">
    <property type="entry name" value="ALPHA-CRYSTALLIN DOMAIN-CONTAINING PROTEIN 22.3"/>
    <property type="match status" value="1"/>
</dbReference>
<dbReference type="PANTHER" id="PTHR34661">
    <property type="entry name" value="INCREASED DNA METHYLATION 3"/>
    <property type="match status" value="1"/>
</dbReference>
<dbReference type="Proteomes" id="UP000187406">
    <property type="component" value="Unassembled WGS sequence"/>
</dbReference>
<evidence type="ECO:0000313" key="1">
    <source>
        <dbReference type="EMBL" id="GAV57835.1"/>
    </source>
</evidence>
<accession>A0A1Q3AQA3</accession>
<organism evidence="1 2">
    <name type="scientific">Cephalotus follicularis</name>
    <name type="common">Albany pitcher plant</name>
    <dbReference type="NCBI Taxonomy" id="3775"/>
    <lineage>
        <taxon>Eukaryota</taxon>
        <taxon>Viridiplantae</taxon>
        <taxon>Streptophyta</taxon>
        <taxon>Embryophyta</taxon>
        <taxon>Tracheophyta</taxon>
        <taxon>Spermatophyta</taxon>
        <taxon>Magnoliopsida</taxon>
        <taxon>eudicotyledons</taxon>
        <taxon>Gunneridae</taxon>
        <taxon>Pentapetalae</taxon>
        <taxon>rosids</taxon>
        <taxon>fabids</taxon>
        <taxon>Oxalidales</taxon>
        <taxon>Cephalotaceae</taxon>
        <taxon>Cephalotus</taxon>
    </lineage>
</organism>
<proteinExistence type="predicted"/>
<name>A0A1Q3AQA3_CEPFO</name>
<dbReference type="OrthoDB" id="1512991at2759"/>
<protein>
    <submittedName>
        <fullName evidence="1">Uncharacterized protein</fullName>
    </submittedName>
</protein>
<evidence type="ECO:0000313" key="2">
    <source>
        <dbReference type="Proteomes" id="UP000187406"/>
    </source>
</evidence>